<feature type="compositionally biased region" description="Basic and acidic residues" evidence="14">
    <location>
        <begin position="2296"/>
        <end position="2307"/>
    </location>
</feature>
<feature type="compositionally biased region" description="Polar residues" evidence="14">
    <location>
        <begin position="816"/>
        <end position="836"/>
    </location>
</feature>
<evidence type="ECO:0000256" key="11">
    <source>
        <dbReference type="ARBA" id="ARBA00023306"/>
    </source>
</evidence>
<dbReference type="CDD" id="cd17744">
    <property type="entry name" value="BRCT_MDC1_rpt1"/>
    <property type="match status" value="1"/>
</dbReference>
<feature type="compositionally biased region" description="Basic and acidic residues" evidence="14">
    <location>
        <begin position="2344"/>
        <end position="2361"/>
    </location>
</feature>
<feature type="compositionally biased region" description="Polar residues" evidence="14">
    <location>
        <begin position="1538"/>
        <end position="1557"/>
    </location>
</feature>
<feature type="region of interest" description="Disordered" evidence="14">
    <location>
        <begin position="2043"/>
        <end position="2062"/>
    </location>
</feature>
<keyword evidence="4" id="KW-0158">Chromosome</keyword>
<evidence type="ECO:0000256" key="5">
    <source>
        <dbReference type="ARBA" id="ARBA00022499"/>
    </source>
</evidence>
<feature type="compositionally biased region" description="Polar residues" evidence="14">
    <location>
        <begin position="2277"/>
        <end position="2288"/>
    </location>
</feature>
<dbReference type="PANTHER" id="PTHR23196:SF1">
    <property type="entry name" value="PAX-INTERACTING PROTEIN 1"/>
    <property type="match status" value="1"/>
</dbReference>
<dbReference type="EnsemblMetazoa" id="XM_031924574">
    <property type="protein sequence ID" value="XP_031780434"/>
    <property type="gene ID" value="LOC100118457"/>
</dbReference>
<evidence type="ECO:0000259" key="15">
    <source>
        <dbReference type="PROSITE" id="PS50006"/>
    </source>
</evidence>
<dbReference type="CDD" id="cd18432">
    <property type="entry name" value="BRCT_PAXIP1_rpt6_like"/>
    <property type="match status" value="1"/>
</dbReference>
<evidence type="ECO:0000256" key="10">
    <source>
        <dbReference type="ARBA" id="ARBA00023242"/>
    </source>
</evidence>
<dbReference type="InterPro" id="IPR036420">
    <property type="entry name" value="BRCT_dom_sf"/>
</dbReference>
<dbReference type="PROSITE" id="PS50006">
    <property type="entry name" value="FHA_DOMAIN"/>
    <property type="match status" value="1"/>
</dbReference>
<feature type="region of interest" description="Disordered" evidence="14">
    <location>
        <begin position="1380"/>
        <end position="1413"/>
    </location>
</feature>
<comment type="subcellular location">
    <subcellularLocation>
        <location evidence="2">Chromosome</location>
    </subcellularLocation>
    <subcellularLocation>
        <location evidence="1">Nucleus</location>
    </subcellularLocation>
</comment>
<feature type="domain" description="FHA" evidence="15">
    <location>
        <begin position="48"/>
        <end position="99"/>
    </location>
</feature>
<feature type="compositionally biased region" description="Polar residues" evidence="14">
    <location>
        <begin position="635"/>
        <end position="648"/>
    </location>
</feature>
<feature type="region of interest" description="Disordered" evidence="14">
    <location>
        <begin position="1657"/>
        <end position="1687"/>
    </location>
</feature>
<dbReference type="KEGG" id="nvi:100118457"/>
<feature type="compositionally biased region" description="Basic residues" evidence="14">
    <location>
        <begin position="2542"/>
        <end position="2554"/>
    </location>
</feature>
<dbReference type="Pfam" id="PF16589">
    <property type="entry name" value="BRCT_2"/>
    <property type="match status" value="1"/>
</dbReference>
<feature type="region of interest" description="Disordered" evidence="14">
    <location>
        <begin position="1763"/>
        <end position="1848"/>
    </location>
</feature>
<feature type="region of interest" description="Disordered" evidence="14">
    <location>
        <begin position="2173"/>
        <end position="2612"/>
    </location>
</feature>
<evidence type="ECO:0000256" key="2">
    <source>
        <dbReference type="ARBA" id="ARBA00004286"/>
    </source>
</evidence>
<feature type="region of interest" description="Disordered" evidence="14">
    <location>
        <begin position="2083"/>
        <end position="2127"/>
    </location>
</feature>
<feature type="region of interest" description="Disordered" evidence="14">
    <location>
        <begin position="792"/>
        <end position="928"/>
    </location>
</feature>
<feature type="compositionally biased region" description="Acidic residues" evidence="14">
    <location>
        <begin position="912"/>
        <end position="924"/>
    </location>
</feature>
<evidence type="ECO:0000256" key="9">
    <source>
        <dbReference type="ARBA" id="ARBA00022990"/>
    </source>
</evidence>
<keyword evidence="8" id="KW-0832">Ubl conjugation</keyword>
<dbReference type="InterPro" id="IPR008984">
    <property type="entry name" value="SMAD_FHA_dom_sf"/>
</dbReference>
<organism evidence="17 18">
    <name type="scientific">Nasonia vitripennis</name>
    <name type="common">Parasitic wasp</name>
    <dbReference type="NCBI Taxonomy" id="7425"/>
    <lineage>
        <taxon>Eukaryota</taxon>
        <taxon>Metazoa</taxon>
        <taxon>Ecdysozoa</taxon>
        <taxon>Arthropoda</taxon>
        <taxon>Hexapoda</taxon>
        <taxon>Insecta</taxon>
        <taxon>Pterygota</taxon>
        <taxon>Neoptera</taxon>
        <taxon>Endopterygota</taxon>
        <taxon>Hymenoptera</taxon>
        <taxon>Apocrita</taxon>
        <taxon>Proctotrupomorpha</taxon>
        <taxon>Chalcidoidea</taxon>
        <taxon>Pteromalidae</taxon>
        <taxon>Pteromalinae</taxon>
        <taxon>Nasonia</taxon>
    </lineage>
</organism>
<feature type="compositionally biased region" description="Low complexity" evidence="14">
    <location>
        <begin position="671"/>
        <end position="683"/>
    </location>
</feature>
<feature type="compositionally biased region" description="Polar residues" evidence="14">
    <location>
        <begin position="1259"/>
        <end position="1283"/>
    </location>
</feature>
<dbReference type="Pfam" id="PF00498">
    <property type="entry name" value="FHA"/>
    <property type="match status" value="1"/>
</dbReference>
<dbReference type="GO" id="GO:0005694">
    <property type="term" value="C:chromosome"/>
    <property type="evidence" value="ECO:0007669"/>
    <property type="project" value="UniProtKB-SubCell"/>
</dbReference>
<dbReference type="SMR" id="A0A7M7T7N0"/>
<feature type="compositionally biased region" description="Basic and acidic residues" evidence="14">
    <location>
        <begin position="2377"/>
        <end position="2387"/>
    </location>
</feature>
<keyword evidence="10" id="KW-0539">Nucleus</keyword>
<dbReference type="Gene3D" id="2.60.200.20">
    <property type="match status" value="1"/>
</dbReference>
<evidence type="ECO:0000256" key="7">
    <source>
        <dbReference type="ARBA" id="ARBA00022763"/>
    </source>
</evidence>
<feature type="region of interest" description="Disordered" evidence="14">
    <location>
        <begin position="1987"/>
        <end position="2012"/>
    </location>
</feature>
<feature type="region of interest" description="Disordered" evidence="14">
    <location>
        <begin position="668"/>
        <end position="687"/>
    </location>
</feature>
<keyword evidence="7" id="KW-0227">DNA damage</keyword>
<evidence type="ECO:0000259" key="16">
    <source>
        <dbReference type="PROSITE" id="PS50172"/>
    </source>
</evidence>
<feature type="compositionally biased region" description="Basic residues" evidence="14">
    <location>
        <begin position="2505"/>
        <end position="2514"/>
    </location>
</feature>
<dbReference type="PANTHER" id="PTHR23196">
    <property type="entry name" value="PAX TRANSCRIPTION ACTIVATION DOMAIN INTERACTING PROTEIN"/>
    <property type="match status" value="1"/>
</dbReference>
<dbReference type="Proteomes" id="UP000002358">
    <property type="component" value="Chromosome 2"/>
</dbReference>
<keyword evidence="6" id="KW-0677">Repeat</keyword>
<keyword evidence="18" id="KW-1185">Reference proteome</keyword>
<evidence type="ECO:0000256" key="8">
    <source>
        <dbReference type="ARBA" id="ARBA00022843"/>
    </source>
</evidence>
<dbReference type="InterPro" id="IPR001357">
    <property type="entry name" value="BRCT_dom"/>
</dbReference>
<feature type="region of interest" description="Disordered" evidence="14">
    <location>
        <begin position="1259"/>
        <end position="1288"/>
    </location>
</feature>
<feature type="compositionally biased region" description="Polar residues" evidence="14">
    <location>
        <begin position="151"/>
        <end position="173"/>
    </location>
</feature>
<feature type="compositionally biased region" description="Basic and acidic residues" evidence="14">
    <location>
        <begin position="2232"/>
        <end position="2244"/>
    </location>
</feature>
<evidence type="ECO:0000256" key="6">
    <source>
        <dbReference type="ARBA" id="ARBA00022737"/>
    </source>
</evidence>
<dbReference type="SUPFAM" id="SSF49879">
    <property type="entry name" value="SMAD/FHA domain"/>
    <property type="match status" value="1"/>
</dbReference>
<feature type="region of interest" description="Disordered" evidence="14">
    <location>
        <begin position="1"/>
        <end position="21"/>
    </location>
</feature>
<feature type="compositionally biased region" description="Polar residues" evidence="14">
    <location>
        <begin position="2406"/>
        <end position="2424"/>
    </location>
</feature>
<name>A0A7M7T7N0_NASVI</name>
<feature type="compositionally biased region" description="Basic and acidic residues" evidence="14">
    <location>
        <begin position="1441"/>
        <end position="1454"/>
    </location>
</feature>
<feature type="region of interest" description="Disordered" evidence="14">
    <location>
        <begin position="146"/>
        <end position="243"/>
    </location>
</feature>
<feature type="compositionally biased region" description="Low complexity" evidence="14">
    <location>
        <begin position="2328"/>
        <end position="2338"/>
    </location>
</feature>
<feature type="compositionally biased region" description="Polar residues" evidence="14">
    <location>
        <begin position="2083"/>
        <end position="2100"/>
    </location>
</feature>
<evidence type="ECO:0000313" key="18">
    <source>
        <dbReference type="Proteomes" id="UP000002358"/>
    </source>
</evidence>
<accession>A0A7M7T7N0</accession>
<feature type="compositionally biased region" description="Basic and acidic residues" evidence="14">
    <location>
        <begin position="894"/>
        <end position="911"/>
    </location>
</feature>
<dbReference type="InParanoid" id="A0A7M7T7N0"/>
<feature type="region of interest" description="Disordered" evidence="14">
    <location>
        <begin position="1425"/>
        <end position="1454"/>
    </location>
</feature>
<feature type="compositionally biased region" description="Basic residues" evidence="14">
    <location>
        <begin position="1763"/>
        <end position="1775"/>
    </location>
</feature>
<dbReference type="CTD" id="38257"/>
<evidence type="ECO:0000256" key="4">
    <source>
        <dbReference type="ARBA" id="ARBA00022454"/>
    </source>
</evidence>
<feature type="compositionally biased region" description="Basic and acidic residues" evidence="14">
    <location>
        <begin position="866"/>
        <end position="882"/>
    </location>
</feature>
<dbReference type="SMART" id="SM00240">
    <property type="entry name" value="FHA"/>
    <property type="match status" value="1"/>
</dbReference>
<evidence type="ECO:0000256" key="13">
    <source>
        <dbReference type="ARBA" id="ARBA00030146"/>
    </source>
</evidence>
<feature type="compositionally biased region" description="Acidic residues" evidence="14">
    <location>
        <begin position="804"/>
        <end position="814"/>
    </location>
</feature>
<dbReference type="OrthoDB" id="342264at2759"/>
<keyword evidence="11" id="KW-0131">Cell cycle</keyword>
<evidence type="ECO:0000256" key="1">
    <source>
        <dbReference type="ARBA" id="ARBA00004123"/>
    </source>
</evidence>
<dbReference type="SUPFAM" id="SSF52113">
    <property type="entry name" value="BRCT domain"/>
    <property type="match status" value="1"/>
</dbReference>
<dbReference type="InterPro" id="IPR000253">
    <property type="entry name" value="FHA_dom"/>
</dbReference>
<feature type="compositionally biased region" description="Polar residues" evidence="14">
    <location>
        <begin position="1427"/>
        <end position="1438"/>
    </location>
</feature>
<feature type="domain" description="BRCT" evidence="16">
    <location>
        <begin position="2713"/>
        <end position="2808"/>
    </location>
</feature>
<feature type="region of interest" description="Disordered" evidence="14">
    <location>
        <begin position="626"/>
        <end position="661"/>
    </location>
</feature>
<dbReference type="SMART" id="SM00292">
    <property type="entry name" value="BRCT"/>
    <property type="match status" value="2"/>
</dbReference>
<feature type="compositionally biased region" description="Low complexity" evidence="14">
    <location>
        <begin position="2572"/>
        <end position="2610"/>
    </location>
</feature>
<dbReference type="Gene3D" id="3.40.50.10190">
    <property type="entry name" value="BRCT domain"/>
    <property type="match status" value="2"/>
</dbReference>
<dbReference type="PROSITE" id="PS50172">
    <property type="entry name" value="BRCT"/>
    <property type="match status" value="2"/>
</dbReference>
<dbReference type="RefSeq" id="XP_031780434.1">
    <property type="nucleotide sequence ID" value="XM_031924574.2"/>
</dbReference>
<evidence type="ECO:0000256" key="14">
    <source>
        <dbReference type="SAM" id="MobiDB-lite"/>
    </source>
</evidence>
<feature type="region of interest" description="Disordered" evidence="14">
    <location>
        <begin position="1037"/>
        <end position="1059"/>
    </location>
</feature>
<dbReference type="GO" id="GO:0005634">
    <property type="term" value="C:nucleus"/>
    <property type="evidence" value="ECO:0007669"/>
    <property type="project" value="UniProtKB-SubCell"/>
</dbReference>
<keyword evidence="5" id="KW-1017">Isopeptide bond</keyword>
<feature type="region of interest" description="Disordered" evidence="14">
    <location>
        <begin position="1717"/>
        <end position="1739"/>
    </location>
</feature>
<feature type="compositionally biased region" description="Low complexity" evidence="14">
    <location>
        <begin position="2248"/>
        <end position="2258"/>
    </location>
</feature>
<protein>
    <recommendedName>
        <fullName evidence="3">Mediator of DNA damage checkpoint protein 1</fullName>
    </recommendedName>
    <alternativeName>
        <fullName evidence="13">PAX transactivation activation domain-interacting protein</fullName>
    </alternativeName>
    <alternativeName>
        <fullName evidence="12">PAX-interacting protein 1</fullName>
    </alternativeName>
</protein>
<feature type="compositionally biased region" description="Polar residues" evidence="14">
    <location>
        <begin position="2472"/>
        <end position="2485"/>
    </location>
</feature>
<feature type="domain" description="BRCT" evidence="16">
    <location>
        <begin position="2628"/>
        <end position="2692"/>
    </location>
</feature>
<feature type="compositionally biased region" description="Polar residues" evidence="14">
    <location>
        <begin position="1789"/>
        <end position="1813"/>
    </location>
</feature>
<feature type="region of interest" description="Disordered" evidence="14">
    <location>
        <begin position="1524"/>
        <end position="1595"/>
    </location>
</feature>
<reference evidence="17" key="1">
    <citation type="submission" date="2021-01" db="UniProtKB">
        <authorList>
            <consortium name="EnsemblMetazoa"/>
        </authorList>
    </citation>
    <scope>IDENTIFICATION</scope>
</reference>
<sequence length="2809" mass="312572">MDLPATQAMSEDEFPATQQVVNNEKEEKTLVGTLLINKQTYSIFSGLTKIGRHPNCEIVLNSETVSKIHAEIEATSPNRPVFIKDLKSSNLTRINRGKLRPYSLYQVTDGNELIFGNVIAIFKLYQPIDDSLVSCTPQVNRKLKAIIPGTPDSSMNTSSASESDNSIIPGTQTDKIDSNFRLPGIPVRSSRSDEHRSPRVPAFTLDDLPSPLSKEKKRHDDICEAKTQRPSTSNETEGHDSSDDIYTAATQKASKIVKPVTSDENIYDMATQRPIDSDEGTDELENVTTQRLNYKYPQSSKVTDNQSINDLETQPFDAEKLNSVKRKSLDASIYSALTQKNVPDNSDNESIEDLETQQFNLANNVSIHSAATQKNDYTKSNSKSIEDLETQAFDTRKSSVFNGDLNDVSIHSAPTQKNVCNEPTETIEDLETQQVDMRKSNSSNNSSHDVSIHSAATQKNVSKDLSKSMENLETQQFDLQKKALKRESYDDSIYSATTQKVNNEAPHEFIENVETQKFDANKPEKFVVPSPFQRECNKSLDVSETERCIPVDNILESIENMETQHFVTTTTSETSTSNKVTDESIHAAEILKLRSAEPNNESIDNLETEQFINKTTNEIIDESTESMHLVDESPRISSLSFTSQNTSPVDLKDTKESSSNAGIQRIEQENEQNNTSENPNNSNLQFKEPLVSSSITYSNTTNTINDKEISVSKSVGNNEEEKSILEGENEEEMFSQNLIEDCPFAFLPEESVSNKNQSSTISQIEEKTKIKENKIINGSIFNASTNTEIHKSEAAASKSHDIINESDSETDEEGVFTNQSSNEDKCNQSSSKYTSKTGKDAVPNEADSETDEEGAFSNHLSNQSEGDVKNSKQNNDKIRENDSETDEEGVFSDRMVKEKKNQSSLSKKDNNVDSDEDIFDNIPDDDGKTELNESVILSSKPDSLIHQDLIFDDNCEEKSTIIKKSHTANTKSFEDNKINDIEVDDLASTQLINTGMTDNFLASTQVISKEKDSAKKTGENFDDLELVPTQKIVDTQYTESQFPAQNSSRRSNDRWNTNSTIDLAPTQKLTDTQLCTESQFATSINKQLNDCSNAVNKLDLASTQIITETQSCTESQFAKPVGKQLNDKCNTEKKAVVAETAPCTELQLATEINDELPNDLINRNADIEDLECKNAPTKDSNDLEQKLSLSQSKRQLEELEITCNKKVKTTDDAQNVQSDLFDNVEKDLGEMFEGPENKPSEVDQSALLTQQLENILESSQNDDSFVTDLNESKPSPTLSSGRISKTKNRRRAMLLGKADPLSPLVKPVINLNDTIERNLNKLFDDNVNNMKAYETDEMMTQQLKSILQSQDDHHMTNNEDITVTKSPVLSKTCEKKKNRLSLSVNLNASSTSKKQAKQQTPKPSCVQPSSSNKTVELQEADEYLANLKSNKTRNATDTLSDEERIHSQSSTDNEREIVYKRGMIGFSSTMRPVSTKEPVALLELKGRSFTSDSQSDGDESSILGHTKRFSLSLSKHVDLNSSLSSLSDQEVGKKLTAKPSTLSLKRTGNKHPSSSSNHPKRVLARGTRGFTSELQPIESEDLVSAASTESDEELRSLPTTSKKVCTTKLYRKVTVNLTKLSPTTVAKITSKIPTSEKGSDPDSDDSEFLKSMPSIKIAGTVDCPPTDSQLAAPSDPEDDDDSLKVPSPVDIVIPPKWNWYLQKRYDLVYKKNAVKSLKRTPKKDKDENQSDSPSLQKHEAKILSVDEILAEIDANRPIGRKRILVTPKQRRTRRRSASDSDENNVVEKTVNTRSKQAQSSTQVKGKTNSTPDQSPKFDIEMVKGNENSSFSKAQRDNSDSESESSIIPKFTPLPQFNLNVNYVDSDSDSEFEQMRLACKRTLAKPSTYAPLVRSSRGGRIPRAKRTSEKTSPVLTRRRHQSALSKCNSLNVTHTDNDRKAEILCEAGTVDQSAFVFQEAGDSSKAEGVPKTIQSRMSSLTIIRTKRSVASDVDDAQNRPPKRSKTTPVDEERPKLQQLSVLISPLSNKPLAKRFFGRFNIPDANQSSNFKQPAPVSVADPDKKRVSKVPKTLDSFVVNYNSKNITDSSDTSAIENSVVEETQNEKSNRSQTRGRAAAANRKKTKHEALTVHSNNSSKENLVVENSDVESAPYTSKARNIRLKRNLNITDPSVIKNSSKDEISNSSVESDSKTKKRGRATRQKKAMSVKEPVVTKKVATIIQDSDAEESDESEFLKKESKNKLVETIKSSHSGKSNNSKVIEAESQNEKEKDVEQMISGKSNKSDVNVTKSKRTRRVKESDLEKKDSSLDAVSKKINTRTRRGIKVDNSSLEESSSSDSAATKGNKSDQDKNVKESVLEKFNADVNKTSKNRQIKQADAIKIKSNVEESHEDEVTLDSDLGIPDPSTKPSRSSRATKTNVTLNKGTRSRKANARDQSSDSVFSESDAEKDRNVSLANKSSSSRPVRQTRARKASTNVSTVDTPSSEESQEIAEILQNSSGEEANRSRKRNARRAKNTPNSSEDTQDSESNNTQEDNVFERPVSRPKRARLVKSTKNKSSSQNNLPVDEEIRTRSPQQSSTSQKRTPSPNLPVTPSRSTPSRNRRTMSMSPMKGASYKVLFTGERSEVHRKIVAKLGGSEMEDPEKCSILVTDKVRRTYKFLCCLAQGIPIVSVAWLNDSGKAHRFLNWENYVLQDPTAEAKFKFKLKESLEKASTHRLLEGYTVLITPRITQPPVAELKGMVISSGGKPLVKPTTKWQENTVIITKEDDLQNAKKFMAKAPKSVTMHSTEFILTGILRQELSLEEFKLTV</sequence>
<feature type="compositionally biased region" description="Polar residues" evidence="14">
    <location>
        <begin position="2453"/>
        <end position="2464"/>
    </location>
</feature>
<dbReference type="GeneID" id="100118457"/>
<evidence type="ECO:0000313" key="17">
    <source>
        <dbReference type="EnsemblMetazoa" id="XP_031780434"/>
    </source>
</evidence>
<dbReference type="GO" id="GO:0006974">
    <property type="term" value="P:DNA damage response"/>
    <property type="evidence" value="ECO:0007669"/>
    <property type="project" value="UniProtKB-KW"/>
</dbReference>
<proteinExistence type="predicted"/>
<feature type="compositionally biased region" description="Basic and acidic residues" evidence="14">
    <location>
        <begin position="218"/>
        <end position="227"/>
    </location>
</feature>
<feature type="compositionally biased region" description="Polar residues" evidence="14">
    <location>
        <begin position="2516"/>
        <end position="2534"/>
    </location>
</feature>
<dbReference type="InterPro" id="IPR051579">
    <property type="entry name" value="DDR_Transcriptional_Reg"/>
</dbReference>
<evidence type="ECO:0000256" key="3">
    <source>
        <dbReference type="ARBA" id="ARBA00015014"/>
    </source>
</evidence>
<feature type="compositionally biased region" description="Basic residues" evidence="14">
    <location>
        <begin position="2192"/>
        <end position="2205"/>
    </location>
</feature>
<dbReference type="Pfam" id="PF16770">
    <property type="entry name" value="RTT107_BRCT_5"/>
    <property type="match status" value="1"/>
</dbReference>
<feature type="region of interest" description="Disordered" evidence="14">
    <location>
        <begin position="1893"/>
        <end position="1913"/>
    </location>
</feature>
<feature type="region of interest" description="Disordered" evidence="14">
    <location>
        <begin position="437"/>
        <end position="462"/>
    </location>
</feature>
<feature type="compositionally biased region" description="Basic and acidic residues" evidence="14">
    <location>
        <begin position="792"/>
        <end position="803"/>
    </location>
</feature>
<keyword evidence="9" id="KW-0007">Acetylation</keyword>
<evidence type="ECO:0000256" key="12">
    <source>
        <dbReference type="ARBA" id="ARBA00023858"/>
    </source>
</evidence>